<dbReference type="Gene3D" id="1.20.58.1480">
    <property type="match status" value="1"/>
</dbReference>
<name>A0A2V3IHX0_9FLOR</name>
<dbReference type="PANTHER" id="PTHR46732">
    <property type="entry name" value="ATP-DEPENDENT PROTEASE LA (LON) DOMAIN PROTEIN"/>
    <property type="match status" value="1"/>
</dbReference>
<proteinExistence type="predicted"/>
<evidence type="ECO:0000256" key="1">
    <source>
        <dbReference type="SAM" id="MobiDB-lite"/>
    </source>
</evidence>
<dbReference type="SUPFAM" id="SSF88697">
    <property type="entry name" value="PUA domain-like"/>
    <property type="match status" value="1"/>
</dbReference>
<dbReference type="Proteomes" id="UP000247409">
    <property type="component" value="Unassembled WGS sequence"/>
</dbReference>
<reference evidence="3 4" key="1">
    <citation type="journal article" date="2018" name="Mol. Biol. Evol.">
        <title>Analysis of the draft genome of the red seaweed Gracilariopsis chorda provides insights into genome size evolution in Rhodophyta.</title>
        <authorList>
            <person name="Lee J."/>
            <person name="Yang E.C."/>
            <person name="Graf L."/>
            <person name="Yang J.H."/>
            <person name="Qiu H."/>
            <person name="Zel Zion U."/>
            <person name="Chan C.X."/>
            <person name="Stephens T.G."/>
            <person name="Weber A.P.M."/>
            <person name="Boo G.H."/>
            <person name="Boo S.M."/>
            <person name="Kim K.M."/>
            <person name="Shin Y."/>
            <person name="Jung M."/>
            <person name="Lee S.J."/>
            <person name="Yim H.S."/>
            <person name="Lee J.H."/>
            <person name="Bhattacharya D."/>
            <person name="Yoon H.S."/>
        </authorList>
    </citation>
    <scope>NUCLEOTIDE SEQUENCE [LARGE SCALE GENOMIC DNA]</scope>
    <source>
        <strain evidence="3 4">SKKU-2015</strain>
        <tissue evidence="3">Whole body</tissue>
    </source>
</reference>
<dbReference type="SMART" id="SM00464">
    <property type="entry name" value="LON"/>
    <property type="match status" value="1"/>
</dbReference>
<dbReference type="Pfam" id="PF02190">
    <property type="entry name" value="LON_substr_bdg"/>
    <property type="match status" value="1"/>
</dbReference>
<accession>A0A2V3IHX0</accession>
<evidence type="ECO:0000313" key="3">
    <source>
        <dbReference type="EMBL" id="PXF41623.1"/>
    </source>
</evidence>
<organism evidence="3 4">
    <name type="scientific">Gracilariopsis chorda</name>
    <dbReference type="NCBI Taxonomy" id="448386"/>
    <lineage>
        <taxon>Eukaryota</taxon>
        <taxon>Rhodophyta</taxon>
        <taxon>Florideophyceae</taxon>
        <taxon>Rhodymeniophycidae</taxon>
        <taxon>Gracilariales</taxon>
        <taxon>Gracilariaceae</taxon>
        <taxon>Gracilariopsis</taxon>
    </lineage>
</organism>
<dbReference type="PANTHER" id="PTHR46732:SF8">
    <property type="entry name" value="ATP-DEPENDENT PROTEASE LA (LON) DOMAIN PROTEIN"/>
    <property type="match status" value="1"/>
</dbReference>
<dbReference type="InterPro" id="IPR046336">
    <property type="entry name" value="Lon_prtase_N_sf"/>
</dbReference>
<dbReference type="EMBL" id="NBIV01000205">
    <property type="protein sequence ID" value="PXF41623.1"/>
    <property type="molecule type" value="Genomic_DNA"/>
</dbReference>
<dbReference type="AlphaFoldDB" id="A0A2V3IHX0"/>
<comment type="caution">
    <text evidence="3">The sequence shown here is derived from an EMBL/GenBank/DDBJ whole genome shotgun (WGS) entry which is preliminary data.</text>
</comment>
<feature type="region of interest" description="Disordered" evidence="1">
    <location>
        <begin position="1"/>
        <end position="46"/>
    </location>
</feature>
<feature type="domain" description="Lon N-terminal" evidence="2">
    <location>
        <begin position="89"/>
        <end position="297"/>
    </location>
</feature>
<evidence type="ECO:0000259" key="2">
    <source>
        <dbReference type="PROSITE" id="PS51787"/>
    </source>
</evidence>
<dbReference type="InterPro" id="IPR003111">
    <property type="entry name" value="Lon_prtase_N"/>
</dbReference>
<sequence>MSNRNESRPCFTSPLPPALPARRSFPLPRNAAITHRAPPARKRLRARVAPRMGDSVDGGTMPSFPDDEPQAVQFFNASKQPDSVDESALVELPLFPLQLVLMPAMNLPLHIFELRYRLLFNRLRDGDARFGIVLYDANTSSLAQVGCSAELTRFEPLPDGRIMTDNVGRRRFEIVKIIDEKPYTRALVRFFDDKAPGGDLSSLVKEVSLALQDVLRLSNKLYDKVLDLSPDIKRLAPNGQIPQTDDSGWPSPSMVQEFSFSVCQVLDMPLKEQQILLQIDDTAARLRRQEKMLDTARKYLAAQVTIKEAGLGQL</sequence>
<protein>
    <submittedName>
        <fullName evidence="3">LON peptidase N-terminal domain and RING finger protein 3</fullName>
    </submittedName>
</protein>
<dbReference type="InterPro" id="IPR015947">
    <property type="entry name" value="PUA-like_sf"/>
</dbReference>
<dbReference type="Gene3D" id="2.30.130.40">
    <property type="entry name" value="LON domain-like"/>
    <property type="match status" value="1"/>
</dbReference>
<gene>
    <name evidence="3" type="ORF">BWQ96_08634</name>
</gene>
<evidence type="ECO:0000313" key="4">
    <source>
        <dbReference type="Proteomes" id="UP000247409"/>
    </source>
</evidence>
<dbReference type="OrthoDB" id="264917at2759"/>
<keyword evidence="4" id="KW-1185">Reference proteome</keyword>
<dbReference type="PROSITE" id="PS51787">
    <property type="entry name" value="LON_N"/>
    <property type="match status" value="1"/>
</dbReference>
<dbReference type="STRING" id="448386.A0A2V3IHX0"/>